<reference evidence="2 3" key="1">
    <citation type="journal article" date="2016" name="Nat. Commun.">
        <title>Thousands of microbial genomes shed light on interconnected biogeochemical processes in an aquifer system.</title>
        <authorList>
            <person name="Anantharaman K."/>
            <person name="Brown C.T."/>
            <person name="Hug L.A."/>
            <person name="Sharon I."/>
            <person name="Castelle C.J."/>
            <person name="Probst A.J."/>
            <person name="Thomas B.C."/>
            <person name="Singh A."/>
            <person name="Wilkins M.J."/>
            <person name="Karaoz U."/>
            <person name="Brodie E.L."/>
            <person name="Williams K.H."/>
            <person name="Hubbard S.S."/>
            <person name="Banfield J.F."/>
        </authorList>
    </citation>
    <scope>NUCLEOTIDE SEQUENCE [LARGE SCALE GENOMIC DNA]</scope>
</reference>
<dbReference type="Proteomes" id="UP000178082">
    <property type="component" value="Unassembled WGS sequence"/>
</dbReference>
<proteinExistence type="predicted"/>
<dbReference type="InterPro" id="IPR013984">
    <property type="entry name" value="Ald_Fedxn_OxRdtase_dom2"/>
</dbReference>
<gene>
    <name evidence="2" type="ORF">A3G31_06105</name>
</gene>
<feature type="domain" description="4Fe-4S ferredoxin-type" evidence="1">
    <location>
        <begin position="48"/>
        <end position="80"/>
    </location>
</feature>
<evidence type="ECO:0000313" key="2">
    <source>
        <dbReference type="EMBL" id="OGL51424.1"/>
    </source>
</evidence>
<protein>
    <recommendedName>
        <fullName evidence="1">4Fe-4S ferredoxin-type domain-containing protein</fullName>
    </recommendedName>
</protein>
<dbReference type="InterPro" id="IPR001203">
    <property type="entry name" value="OxRdtase_Ald_Fedxn_C"/>
</dbReference>
<organism evidence="2 3">
    <name type="scientific">Candidatus Schekmanbacteria bacterium RIFCSPLOWO2_12_FULL_38_15</name>
    <dbReference type="NCBI Taxonomy" id="1817883"/>
    <lineage>
        <taxon>Bacteria</taxon>
        <taxon>Candidatus Schekmaniibacteriota</taxon>
    </lineage>
</organism>
<dbReference type="STRING" id="1817883.A3G31_06105"/>
<dbReference type="Pfam" id="PF01314">
    <property type="entry name" value="AFOR_C"/>
    <property type="match status" value="1"/>
</dbReference>
<dbReference type="SUPFAM" id="SSF54862">
    <property type="entry name" value="4Fe-4S ferredoxins"/>
    <property type="match status" value="1"/>
</dbReference>
<dbReference type="EMBL" id="MGDI01000042">
    <property type="protein sequence ID" value="OGL51424.1"/>
    <property type="molecule type" value="Genomic_DNA"/>
</dbReference>
<dbReference type="Gene3D" id="1.10.569.10">
    <property type="entry name" value="Aldehyde Ferredoxin Oxidoreductase Protein, subunit A, domain 2"/>
    <property type="match status" value="1"/>
</dbReference>
<dbReference type="InterPro" id="IPR017896">
    <property type="entry name" value="4Fe4S_Fe-S-bd"/>
</dbReference>
<name>A0A1F7SDV4_9BACT</name>
<accession>A0A1F7SDV4</accession>
<dbReference type="AlphaFoldDB" id="A0A1F7SDV4"/>
<dbReference type="PROSITE" id="PS51379">
    <property type="entry name" value="4FE4S_FER_2"/>
    <property type="match status" value="1"/>
</dbReference>
<dbReference type="Gene3D" id="3.30.70.20">
    <property type="match status" value="1"/>
</dbReference>
<dbReference type="InterPro" id="IPR036021">
    <property type="entry name" value="Tungsten_al_ferr_oxy-like_C"/>
</dbReference>
<dbReference type="GO" id="GO:0051536">
    <property type="term" value="F:iron-sulfur cluster binding"/>
    <property type="evidence" value="ECO:0007669"/>
    <property type="project" value="InterPro"/>
</dbReference>
<evidence type="ECO:0000259" key="1">
    <source>
        <dbReference type="PROSITE" id="PS51379"/>
    </source>
</evidence>
<comment type="caution">
    <text evidence="2">The sequence shown here is derived from an EMBL/GenBank/DDBJ whole genome shotgun (WGS) entry which is preliminary data.</text>
</comment>
<dbReference type="GO" id="GO:0009055">
    <property type="term" value="F:electron transfer activity"/>
    <property type="evidence" value="ECO:0007669"/>
    <property type="project" value="InterPro"/>
</dbReference>
<sequence>MVKDKKIILEEGKFPAVCSGCRLCEIVCSFRHEGIFAPWLSRIRVVTVEHLIDYPVTCKLCKNPPCQKACPVNAISKSEDTEGIKLEWGNFKTVYSLIEQMAHKKGFGEILCDGQKVAASRIGKGSEEFEQTICGD</sequence>
<dbReference type="SUPFAM" id="SSF48310">
    <property type="entry name" value="Aldehyde ferredoxin oxidoreductase, C-terminal domains"/>
    <property type="match status" value="1"/>
</dbReference>
<evidence type="ECO:0000313" key="3">
    <source>
        <dbReference type="Proteomes" id="UP000178082"/>
    </source>
</evidence>
<dbReference type="GO" id="GO:0016625">
    <property type="term" value="F:oxidoreductase activity, acting on the aldehyde or oxo group of donors, iron-sulfur protein as acceptor"/>
    <property type="evidence" value="ECO:0007669"/>
    <property type="project" value="InterPro"/>
</dbReference>